<dbReference type="Gene3D" id="1.25.40.20">
    <property type="entry name" value="Ankyrin repeat-containing domain"/>
    <property type="match status" value="1"/>
</dbReference>
<organism evidence="2 3">
    <name type="scientific">Somion occarium</name>
    <dbReference type="NCBI Taxonomy" id="3059160"/>
    <lineage>
        <taxon>Eukaryota</taxon>
        <taxon>Fungi</taxon>
        <taxon>Dikarya</taxon>
        <taxon>Basidiomycota</taxon>
        <taxon>Agaricomycotina</taxon>
        <taxon>Agaricomycetes</taxon>
        <taxon>Polyporales</taxon>
        <taxon>Cerrenaceae</taxon>
        <taxon>Somion</taxon>
    </lineage>
</organism>
<dbReference type="SUPFAM" id="SSF48403">
    <property type="entry name" value="Ankyrin repeat"/>
    <property type="match status" value="1"/>
</dbReference>
<feature type="region of interest" description="Disordered" evidence="1">
    <location>
        <begin position="235"/>
        <end position="255"/>
    </location>
</feature>
<evidence type="ECO:0000313" key="3">
    <source>
        <dbReference type="Proteomes" id="UP001497453"/>
    </source>
</evidence>
<dbReference type="InterPro" id="IPR002110">
    <property type="entry name" value="Ankyrin_rpt"/>
</dbReference>
<keyword evidence="3" id="KW-1185">Reference proteome</keyword>
<evidence type="ECO:0000256" key="1">
    <source>
        <dbReference type="SAM" id="MobiDB-lite"/>
    </source>
</evidence>
<name>A0ABP1EA16_9APHY</name>
<reference evidence="3" key="1">
    <citation type="submission" date="2024-04" db="EMBL/GenBank/DDBJ databases">
        <authorList>
            <person name="Shaw F."/>
            <person name="Minotto A."/>
        </authorList>
    </citation>
    <scope>NUCLEOTIDE SEQUENCE [LARGE SCALE GENOMIC DNA]</scope>
</reference>
<evidence type="ECO:0000313" key="2">
    <source>
        <dbReference type="EMBL" id="CAL1716856.1"/>
    </source>
</evidence>
<proteinExistence type="predicted"/>
<gene>
    <name evidence="2" type="ORF">GFSPODELE1_LOCUS10936</name>
</gene>
<accession>A0ABP1EA16</accession>
<sequence>MSLQNLPVEVRFCQLVIVKFPQYVSQLLYEIFMYGQSENLPLVSQHFYAVFKSAPTSVLSQYLISRHYGLNLVVKSLRYPFCDQHVLEAIFRGLSDTVASQDISWATELPRRLFRSLQPKSGSRAGDKRQRDEGWTRDDYPLPFLRYIDDHPRLHPPNMNAWDGYALTKAVAAGHTPLIRFLLEHGANPGCKGGLAVKVAIQQKDLELVKLLIERDGSVPVLEAPKDRKKARVEIRDGPSPKGKTMSKPNRAKKRRLEDRLAVTQDMLKIAVRCDARSIVEYFMNEKGCVPDMQTIMMMSP</sequence>
<dbReference type="EMBL" id="OZ037952">
    <property type="protein sequence ID" value="CAL1716856.1"/>
    <property type="molecule type" value="Genomic_DNA"/>
</dbReference>
<dbReference type="Pfam" id="PF12796">
    <property type="entry name" value="Ank_2"/>
    <property type="match status" value="1"/>
</dbReference>
<protein>
    <submittedName>
        <fullName evidence="2">Uncharacterized protein</fullName>
    </submittedName>
</protein>
<dbReference type="InterPro" id="IPR036770">
    <property type="entry name" value="Ankyrin_rpt-contain_sf"/>
</dbReference>
<dbReference type="Proteomes" id="UP001497453">
    <property type="component" value="Chromosome 9"/>
</dbReference>